<dbReference type="PANTHER" id="PTHR24221:SF646">
    <property type="entry name" value="HAEMOLYSIN SECRETION ATP-BINDING PROTEIN"/>
    <property type="match status" value="1"/>
</dbReference>
<dbReference type="GO" id="GO:0140359">
    <property type="term" value="F:ABC-type transporter activity"/>
    <property type="evidence" value="ECO:0007669"/>
    <property type="project" value="InterPro"/>
</dbReference>
<feature type="transmembrane region" description="Helical" evidence="7">
    <location>
        <begin position="21"/>
        <end position="40"/>
    </location>
</feature>
<feature type="transmembrane region" description="Helical" evidence="7">
    <location>
        <begin position="259"/>
        <end position="283"/>
    </location>
</feature>
<accession>A0A919MFX6</accession>
<name>A0A919MFX6_9ACTN</name>
<keyword evidence="4" id="KW-0067">ATP-binding</keyword>
<dbReference type="PANTHER" id="PTHR24221">
    <property type="entry name" value="ATP-BINDING CASSETTE SUB-FAMILY B"/>
    <property type="match status" value="1"/>
</dbReference>
<keyword evidence="11" id="KW-1185">Reference proteome</keyword>
<proteinExistence type="predicted"/>
<dbReference type="GO" id="GO:0005524">
    <property type="term" value="F:ATP binding"/>
    <property type="evidence" value="ECO:0007669"/>
    <property type="project" value="UniProtKB-KW"/>
</dbReference>
<dbReference type="InterPro" id="IPR011527">
    <property type="entry name" value="ABC1_TM_dom"/>
</dbReference>
<dbReference type="GO" id="GO:0016887">
    <property type="term" value="F:ATP hydrolysis activity"/>
    <property type="evidence" value="ECO:0007669"/>
    <property type="project" value="InterPro"/>
</dbReference>
<dbReference type="InterPro" id="IPR039421">
    <property type="entry name" value="Type_1_exporter"/>
</dbReference>
<sequence length="602" mass="64629">MPQAGKAVRSLIVERIRLLRLLGRSSSGATLGLCAVHLLAAVTPPLTAYAASLVVEAMNAPRPALVPCVVLGVLLLVGEISDQGREGLAHVVAMRVEASVRSAVRRLALAPDGIGHLENSDFADDAMRSADRDSALGRSRSLGSAATGQLTIMFRVLSALASTALLAAYFPVLAVALLVVALFIRSVIRRQWTALAKSLDARAQDQRMVYYLSELAVRGAAEIRVFGLGDWLAGRFRGAAFASAAPTWRRMWPVLRRQWWTVLVLAVCAVAALAVPASAALAGTLPADRLVACLLLAVSLFAITAMGQEAFDIEYGLHAMRALDRLTDRFGTAAAVGVVPRPTGSAPPLIRFENVGFTYPGADRPVFAGLTLTLRPGETVALVGENGAGKTTLVKLLCGLYRPTVGRITVDGQDLATMDPHAWRARIGVLFQDFIRYPSTLRDNIALSAPGQQDDDAVRAALRAAGGDDRDPAFPAGLDTRLWAEGADGVDLSGGQWQQVAIARLLYARQAGRHLLVLDEPTAHLDMSAEADFYRRVIRSVSGTTAILVSHRLSTVRHADRIVLLRDGQVAERGTHSELLTLDGGYARFFRLQAEPFQEEHR</sequence>
<dbReference type="InterPro" id="IPR036640">
    <property type="entry name" value="ABC1_TM_sf"/>
</dbReference>
<evidence type="ECO:0000313" key="10">
    <source>
        <dbReference type="EMBL" id="GIE13249.1"/>
    </source>
</evidence>
<evidence type="ECO:0000256" key="4">
    <source>
        <dbReference type="ARBA" id="ARBA00022840"/>
    </source>
</evidence>
<dbReference type="RefSeq" id="WP_203819693.1">
    <property type="nucleotide sequence ID" value="NZ_BAAABP010000052.1"/>
</dbReference>
<evidence type="ECO:0000256" key="6">
    <source>
        <dbReference type="ARBA" id="ARBA00023136"/>
    </source>
</evidence>
<dbReference type="Proteomes" id="UP000598174">
    <property type="component" value="Unassembled WGS sequence"/>
</dbReference>
<evidence type="ECO:0000256" key="1">
    <source>
        <dbReference type="ARBA" id="ARBA00004651"/>
    </source>
</evidence>
<reference evidence="10" key="1">
    <citation type="submission" date="2021-01" db="EMBL/GenBank/DDBJ databases">
        <title>Whole genome shotgun sequence of Actinoplanes ferrugineus NBRC 15555.</title>
        <authorList>
            <person name="Komaki H."/>
            <person name="Tamura T."/>
        </authorList>
    </citation>
    <scope>NUCLEOTIDE SEQUENCE</scope>
    <source>
        <strain evidence="10">NBRC 15555</strain>
    </source>
</reference>
<keyword evidence="6 7" id="KW-0472">Membrane</keyword>
<evidence type="ECO:0000313" key="11">
    <source>
        <dbReference type="Proteomes" id="UP000598174"/>
    </source>
</evidence>
<dbReference type="Gene3D" id="1.20.1560.10">
    <property type="entry name" value="ABC transporter type 1, transmembrane domain"/>
    <property type="match status" value="1"/>
</dbReference>
<dbReference type="GO" id="GO:0034040">
    <property type="term" value="F:ATPase-coupled lipid transmembrane transporter activity"/>
    <property type="evidence" value="ECO:0007669"/>
    <property type="project" value="TreeGrafter"/>
</dbReference>
<dbReference type="EMBL" id="BOMM01000047">
    <property type="protein sequence ID" value="GIE13249.1"/>
    <property type="molecule type" value="Genomic_DNA"/>
</dbReference>
<dbReference type="SMART" id="SM00382">
    <property type="entry name" value="AAA"/>
    <property type="match status" value="1"/>
</dbReference>
<keyword evidence="5 7" id="KW-1133">Transmembrane helix</keyword>
<dbReference type="PROSITE" id="PS50893">
    <property type="entry name" value="ABC_TRANSPORTER_2"/>
    <property type="match status" value="1"/>
</dbReference>
<dbReference type="Pfam" id="PF00005">
    <property type="entry name" value="ABC_tran"/>
    <property type="match status" value="1"/>
</dbReference>
<keyword evidence="3" id="KW-0547">Nucleotide-binding</keyword>
<dbReference type="SUPFAM" id="SSF90123">
    <property type="entry name" value="ABC transporter transmembrane region"/>
    <property type="match status" value="1"/>
</dbReference>
<evidence type="ECO:0000256" key="5">
    <source>
        <dbReference type="ARBA" id="ARBA00022989"/>
    </source>
</evidence>
<dbReference type="InterPro" id="IPR003439">
    <property type="entry name" value="ABC_transporter-like_ATP-bd"/>
</dbReference>
<feature type="domain" description="ABC transporter" evidence="8">
    <location>
        <begin position="350"/>
        <end position="592"/>
    </location>
</feature>
<dbReference type="Gene3D" id="3.40.50.300">
    <property type="entry name" value="P-loop containing nucleotide triphosphate hydrolases"/>
    <property type="match status" value="1"/>
</dbReference>
<feature type="transmembrane region" description="Helical" evidence="7">
    <location>
        <begin position="167"/>
        <end position="188"/>
    </location>
</feature>
<comment type="subcellular location">
    <subcellularLocation>
        <location evidence="1">Cell membrane</location>
        <topology evidence="1">Multi-pass membrane protein</topology>
    </subcellularLocation>
</comment>
<dbReference type="InterPro" id="IPR003593">
    <property type="entry name" value="AAA+_ATPase"/>
</dbReference>
<feature type="domain" description="ABC transmembrane type-1" evidence="9">
    <location>
        <begin position="28"/>
        <end position="302"/>
    </location>
</feature>
<organism evidence="10 11">
    <name type="scientific">Paractinoplanes ferrugineus</name>
    <dbReference type="NCBI Taxonomy" id="113564"/>
    <lineage>
        <taxon>Bacteria</taxon>
        <taxon>Bacillati</taxon>
        <taxon>Actinomycetota</taxon>
        <taxon>Actinomycetes</taxon>
        <taxon>Micromonosporales</taxon>
        <taxon>Micromonosporaceae</taxon>
        <taxon>Paractinoplanes</taxon>
    </lineage>
</organism>
<protein>
    <recommendedName>
        <fullName evidence="12">ATP-binding cassette subfamily B protein</fullName>
    </recommendedName>
</protein>
<dbReference type="AlphaFoldDB" id="A0A919MFX6"/>
<evidence type="ECO:0000256" key="2">
    <source>
        <dbReference type="ARBA" id="ARBA00022692"/>
    </source>
</evidence>
<dbReference type="GO" id="GO:0005886">
    <property type="term" value="C:plasma membrane"/>
    <property type="evidence" value="ECO:0007669"/>
    <property type="project" value="UniProtKB-SubCell"/>
</dbReference>
<dbReference type="InterPro" id="IPR027417">
    <property type="entry name" value="P-loop_NTPase"/>
</dbReference>
<evidence type="ECO:0000256" key="3">
    <source>
        <dbReference type="ARBA" id="ARBA00022741"/>
    </source>
</evidence>
<gene>
    <name evidence="10" type="ORF">Afe05nite_50890</name>
</gene>
<comment type="caution">
    <text evidence="10">The sequence shown here is derived from an EMBL/GenBank/DDBJ whole genome shotgun (WGS) entry which is preliminary data.</text>
</comment>
<evidence type="ECO:0000259" key="8">
    <source>
        <dbReference type="PROSITE" id="PS50893"/>
    </source>
</evidence>
<keyword evidence="2 7" id="KW-0812">Transmembrane</keyword>
<evidence type="ECO:0000259" key="9">
    <source>
        <dbReference type="PROSITE" id="PS50929"/>
    </source>
</evidence>
<dbReference type="SUPFAM" id="SSF52540">
    <property type="entry name" value="P-loop containing nucleoside triphosphate hydrolases"/>
    <property type="match status" value="1"/>
</dbReference>
<dbReference type="PROSITE" id="PS50929">
    <property type="entry name" value="ABC_TM1F"/>
    <property type="match status" value="1"/>
</dbReference>
<evidence type="ECO:0008006" key="12">
    <source>
        <dbReference type="Google" id="ProtNLM"/>
    </source>
</evidence>
<evidence type="ECO:0000256" key="7">
    <source>
        <dbReference type="SAM" id="Phobius"/>
    </source>
</evidence>